<gene>
    <name evidence="2" type="ORF">MAGMO_0925</name>
</gene>
<dbReference type="AlphaFoldDB" id="A0A1S7LGA2"/>
<dbReference type="Gene3D" id="3.60.20.10">
    <property type="entry name" value="Glutamine Phosphoribosylpyrophosphate, subunit 1, domain 1"/>
    <property type="match status" value="1"/>
</dbReference>
<name>A0A1S7LGA2_MAGMO</name>
<dbReference type="Pfam" id="PF13522">
    <property type="entry name" value="GATase_6"/>
    <property type="match status" value="1"/>
</dbReference>
<dbReference type="EMBL" id="LO017727">
    <property type="protein sequence ID" value="CRH05124.1"/>
    <property type="molecule type" value="Genomic_DNA"/>
</dbReference>
<organism evidence="2">
    <name type="scientific">Magnetococcus massalia (strain MO-1)</name>
    <dbReference type="NCBI Taxonomy" id="451514"/>
    <lineage>
        <taxon>Bacteria</taxon>
        <taxon>Pseudomonadati</taxon>
        <taxon>Pseudomonadota</taxon>
        <taxon>Magnetococcia</taxon>
        <taxon>Magnetococcales</taxon>
        <taxon>Magnetococcaceae</taxon>
        <taxon>Magnetococcus</taxon>
    </lineage>
</organism>
<dbReference type="InterPro" id="IPR029055">
    <property type="entry name" value="Ntn_hydrolases_N"/>
</dbReference>
<evidence type="ECO:0000313" key="2">
    <source>
        <dbReference type="EMBL" id="CRH05124.1"/>
    </source>
</evidence>
<dbReference type="Gene3D" id="3.40.50.620">
    <property type="entry name" value="HUPs"/>
    <property type="match status" value="1"/>
</dbReference>
<evidence type="ECO:0000259" key="1">
    <source>
        <dbReference type="PROSITE" id="PS51278"/>
    </source>
</evidence>
<proteinExistence type="predicted"/>
<sequence>MCGIFGIIAQPASGLSHKQLHGIYNRLFLLSETRGKEAAGVAVSRPVAEDPGIGLFKSPQRASQLLKDPAYHQFAKQWLPPKDSAPLTAPLTIVGHSRLVTNGDQYHGANNQPVARKQVVSVHNGIVVNVDALWQQHSDLTRHALVDTEVITALLDKQLATDTNSSAAIQGTFRQLEGMASVATLLTDRPILELATNNGSLYLLEQRGSGLLIFASERFILEKMRRLPAIEQRFGIEQIHHMQPGNALQVELTCAEAIPYTLSGDAAPHSSPQWPAVLVDEQHSNATPALTFTSGPVILPDTQQQQRIEREFEGFHAAAQKLKRCTRCVLPETMPFVDLDEQGVCRFCRDHTPYKHKGRAAFEAALAPYRKRGDKPDCIVPFSGGRDSSYELHYLKKELGLNPIAYTYDWGMVTDLARRNQSRLCGQLGVEHILVSADIPRKRANIRRNVLAWMKKPDLGVVPLFMAGDKQFFWYARQVGKQNDTSLIIFGDHLLERTYFKSGFCGARPHIKGATTYALSRADKLRILTYYGGQFLSNPSYLNSSLLDSLGGFLSFYVIPHDFLWIYHYIPWDEQLIDQTLQGEYDWELSSDTKSSWRIGDGTASFYNYIYYVGAGFTEHDTLCSNLIREGLMTREQGLARIARDNQPRWDSFREYCALINIDPMAALDAIHAMPKRYRV</sequence>
<dbReference type="SUPFAM" id="SSF56235">
    <property type="entry name" value="N-terminal nucleophile aminohydrolases (Ntn hydrolases)"/>
    <property type="match status" value="1"/>
</dbReference>
<dbReference type="CDD" id="cd00352">
    <property type="entry name" value="Gn_AT_II"/>
    <property type="match status" value="1"/>
</dbReference>
<feature type="domain" description="Glutamine amidotransferase type-2" evidence="1">
    <location>
        <begin position="2"/>
        <end position="253"/>
    </location>
</feature>
<dbReference type="SUPFAM" id="SSF52402">
    <property type="entry name" value="Adenine nucleotide alpha hydrolases-like"/>
    <property type="match status" value="1"/>
</dbReference>
<dbReference type="InterPro" id="IPR014729">
    <property type="entry name" value="Rossmann-like_a/b/a_fold"/>
</dbReference>
<dbReference type="PROSITE" id="PS51278">
    <property type="entry name" value="GATASE_TYPE_2"/>
    <property type="match status" value="1"/>
</dbReference>
<accession>A0A1S7LGA2</accession>
<dbReference type="InterPro" id="IPR017932">
    <property type="entry name" value="GATase_2_dom"/>
</dbReference>
<reference evidence="2" key="1">
    <citation type="submission" date="2015-04" db="EMBL/GenBank/DDBJ databases">
        <authorList>
            <person name="Syromyatnikov M.Y."/>
            <person name="Popov V.N."/>
        </authorList>
    </citation>
    <scope>NUCLEOTIDE SEQUENCE</scope>
    <source>
        <strain evidence="2">MO-1</strain>
    </source>
</reference>
<protein>
    <recommendedName>
        <fullName evidence="1">Glutamine amidotransferase type-2 domain-containing protein</fullName>
    </recommendedName>
</protein>